<name>A0A915J1R6_ROMCU</name>
<dbReference type="Proteomes" id="UP000887565">
    <property type="component" value="Unplaced"/>
</dbReference>
<evidence type="ECO:0000313" key="1">
    <source>
        <dbReference type="Proteomes" id="UP000887565"/>
    </source>
</evidence>
<sequence length="33" mass="3952">MHTVFIPETVDYWVNIYQHSIQDNRFQLGGTLE</sequence>
<protein>
    <submittedName>
        <fullName evidence="2">Uncharacterized protein</fullName>
    </submittedName>
</protein>
<proteinExistence type="predicted"/>
<dbReference type="WBParaSite" id="nRc.2.0.1.t19642-RA">
    <property type="protein sequence ID" value="nRc.2.0.1.t19642-RA"/>
    <property type="gene ID" value="nRc.2.0.1.g19642"/>
</dbReference>
<reference evidence="2" key="1">
    <citation type="submission" date="2022-11" db="UniProtKB">
        <authorList>
            <consortium name="WormBaseParasite"/>
        </authorList>
    </citation>
    <scope>IDENTIFICATION</scope>
</reference>
<accession>A0A915J1R6</accession>
<evidence type="ECO:0000313" key="2">
    <source>
        <dbReference type="WBParaSite" id="nRc.2.0.1.t19642-RA"/>
    </source>
</evidence>
<organism evidence="1 2">
    <name type="scientific">Romanomermis culicivorax</name>
    <name type="common">Nematode worm</name>
    <dbReference type="NCBI Taxonomy" id="13658"/>
    <lineage>
        <taxon>Eukaryota</taxon>
        <taxon>Metazoa</taxon>
        <taxon>Ecdysozoa</taxon>
        <taxon>Nematoda</taxon>
        <taxon>Enoplea</taxon>
        <taxon>Dorylaimia</taxon>
        <taxon>Mermithida</taxon>
        <taxon>Mermithoidea</taxon>
        <taxon>Mermithidae</taxon>
        <taxon>Romanomermis</taxon>
    </lineage>
</organism>
<keyword evidence="1" id="KW-1185">Reference proteome</keyword>
<dbReference type="AlphaFoldDB" id="A0A915J1R6"/>